<evidence type="ECO:0000256" key="5">
    <source>
        <dbReference type="ARBA" id="ARBA00023146"/>
    </source>
</evidence>
<dbReference type="JaponicusDB" id="SJAG_02977">
    <property type="gene designation" value="dia4"/>
</dbReference>
<dbReference type="Pfam" id="PF02403">
    <property type="entry name" value="Seryl_tRNA_N"/>
    <property type="match status" value="1"/>
</dbReference>
<keyword evidence="4 9" id="KW-0067">ATP-binding</keyword>
<dbReference type="InterPro" id="IPR010978">
    <property type="entry name" value="tRNA-bd_arm"/>
</dbReference>
<keyword evidence="3" id="KW-0547">Nucleotide-binding</keyword>
<dbReference type="Pfam" id="PF00587">
    <property type="entry name" value="tRNA-synt_2b"/>
    <property type="match status" value="1"/>
</dbReference>
<dbReference type="NCBIfam" id="TIGR00414">
    <property type="entry name" value="serS"/>
    <property type="match status" value="1"/>
</dbReference>
<evidence type="ECO:0000256" key="9">
    <source>
        <dbReference type="PIRSR" id="PIRSR001529-2"/>
    </source>
</evidence>
<dbReference type="OrthoDB" id="10264585at2759"/>
<dbReference type="InterPro" id="IPR045864">
    <property type="entry name" value="aa-tRNA-synth_II/BPL/LPL"/>
</dbReference>
<dbReference type="SUPFAM" id="SSF46589">
    <property type="entry name" value="tRNA-binding arm"/>
    <property type="match status" value="1"/>
</dbReference>
<dbReference type="Gene3D" id="3.30.930.10">
    <property type="entry name" value="Bira Bifunctional Protein, Domain 2"/>
    <property type="match status" value="1"/>
</dbReference>
<gene>
    <name evidence="12" type="primary">dia4</name>
    <name evidence="11" type="ORF">SJAG_02977</name>
</gene>
<feature type="binding site" evidence="8">
    <location>
        <position position="303"/>
    </location>
    <ligand>
        <name>L-serine</name>
        <dbReference type="ChEBI" id="CHEBI:33384"/>
    </ligand>
</feature>
<evidence type="ECO:0000256" key="7">
    <source>
        <dbReference type="ARBA" id="ARBA00034892"/>
    </source>
</evidence>
<dbReference type="EMBL" id="KE651167">
    <property type="protein sequence ID" value="EEB07855.1"/>
    <property type="molecule type" value="Genomic_DNA"/>
</dbReference>
<evidence type="ECO:0000256" key="2">
    <source>
        <dbReference type="ARBA" id="ARBA00022598"/>
    </source>
</evidence>
<evidence type="ECO:0000256" key="8">
    <source>
        <dbReference type="PIRSR" id="PIRSR001529-1"/>
    </source>
</evidence>
<dbReference type="InterPro" id="IPR042103">
    <property type="entry name" value="SerRS_1_N_sf"/>
</dbReference>
<dbReference type="GO" id="GO:0070158">
    <property type="term" value="P:mitochondrial seryl-tRNA aminoacylation"/>
    <property type="evidence" value="ECO:0000318"/>
    <property type="project" value="GO_Central"/>
</dbReference>
<dbReference type="InterPro" id="IPR015866">
    <property type="entry name" value="Ser-tRNA-synth_1_N"/>
</dbReference>
<dbReference type="InterPro" id="IPR002314">
    <property type="entry name" value="aa-tRNA-synt_IIb"/>
</dbReference>
<evidence type="ECO:0000256" key="4">
    <source>
        <dbReference type="ARBA" id="ARBA00022840"/>
    </source>
</evidence>
<feature type="binding site" evidence="9">
    <location>
        <begin position="303"/>
        <end position="305"/>
    </location>
    <ligand>
        <name>ATP</name>
        <dbReference type="ChEBI" id="CHEBI:30616"/>
    </ligand>
</feature>
<dbReference type="GO" id="GO:0004828">
    <property type="term" value="F:serine-tRNA ligase activity"/>
    <property type="evidence" value="ECO:0000318"/>
    <property type="project" value="GO_Central"/>
</dbReference>
<dbReference type="GO" id="GO:0005524">
    <property type="term" value="F:ATP binding"/>
    <property type="evidence" value="ECO:0007669"/>
    <property type="project" value="UniProtKB-KW"/>
</dbReference>
<dbReference type="PRINTS" id="PR00981">
    <property type="entry name" value="TRNASYNTHSER"/>
</dbReference>
<dbReference type="GO" id="GO:0005739">
    <property type="term" value="C:mitochondrion"/>
    <property type="evidence" value="ECO:0000318"/>
    <property type="project" value="GO_Central"/>
</dbReference>
<accession>B6K2Z8</accession>
<dbReference type="GeneID" id="7051749"/>
<feature type="site" description="Important for serine binding" evidence="8">
    <location>
        <position position="424"/>
    </location>
</feature>
<protein>
    <recommendedName>
        <fullName evidence="1">serine--tRNA ligase</fullName>
        <ecNumber evidence="1">6.1.1.11</ecNumber>
    </recommendedName>
    <alternativeName>
        <fullName evidence="6">Seryl-tRNA synthetase</fullName>
    </alternativeName>
    <alternativeName>
        <fullName evidence="7">Seryl-tRNA(Ser) synthetase</fullName>
    </alternativeName>
</protein>
<dbReference type="RefSeq" id="XP_002174148.1">
    <property type="nucleotide sequence ID" value="XM_002174112.1"/>
</dbReference>
<keyword evidence="2 11" id="KW-0436">Ligase</keyword>
<feature type="binding site" evidence="9">
    <location>
        <begin position="390"/>
        <end position="393"/>
    </location>
    <ligand>
        <name>ATP</name>
        <dbReference type="ChEBI" id="CHEBI:30616"/>
    </ligand>
</feature>
<dbReference type="EC" id="6.1.1.11" evidence="1"/>
<organism evidence="11 13">
    <name type="scientific">Schizosaccharomyces japonicus (strain yFS275 / FY16936)</name>
    <name type="common">Fission yeast</name>
    <dbReference type="NCBI Taxonomy" id="402676"/>
    <lineage>
        <taxon>Eukaryota</taxon>
        <taxon>Fungi</taxon>
        <taxon>Dikarya</taxon>
        <taxon>Ascomycota</taxon>
        <taxon>Taphrinomycotina</taxon>
        <taxon>Schizosaccharomycetes</taxon>
        <taxon>Schizosaccharomycetales</taxon>
        <taxon>Schizosaccharomycetaceae</taxon>
        <taxon>Schizosaccharomyces</taxon>
    </lineage>
</organism>
<dbReference type="GO" id="GO:0000049">
    <property type="term" value="F:tRNA binding"/>
    <property type="evidence" value="ECO:0000318"/>
    <property type="project" value="GO_Central"/>
</dbReference>
<evidence type="ECO:0000313" key="12">
    <source>
        <dbReference type="JaponicusDB" id="SJAG_02977"/>
    </source>
</evidence>
<dbReference type="SUPFAM" id="SSF55681">
    <property type="entry name" value="Class II aaRS and biotin synthetases"/>
    <property type="match status" value="1"/>
</dbReference>
<dbReference type="PROSITE" id="PS50862">
    <property type="entry name" value="AA_TRNA_LIGASE_II"/>
    <property type="match status" value="1"/>
</dbReference>
<feature type="binding site" evidence="8">
    <location>
        <position position="326"/>
    </location>
    <ligand>
        <name>L-serine</name>
        <dbReference type="ChEBI" id="CHEBI:33384"/>
    </ligand>
</feature>
<dbReference type="Gene3D" id="1.10.287.40">
    <property type="entry name" value="Serine-tRNA synthetase, tRNA binding domain"/>
    <property type="match status" value="1"/>
</dbReference>
<dbReference type="OMA" id="EQNCIDR"/>
<keyword evidence="5" id="KW-0030">Aminoacyl-tRNA synthetase</keyword>
<evidence type="ECO:0000259" key="10">
    <source>
        <dbReference type="PROSITE" id="PS50862"/>
    </source>
</evidence>
<dbReference type="VEuPathDB" id="FungiDB:SJAG_02977"/>
<reference evidence="11 13" key="1">
    <citation type="journal article" date="2011" name="Science">
        <title>Comparative functional genomics of the fission yeasts.</title>
        <authorList>
            <person name="Rhind N."/>
            <person name="Chen Z."/>
            <person name="Yassour M."/>
            <person name="Thompson D.A."/>
            <person name="Haas B.J."/>
            <person name="Habib N."/>
            <person name="Wapinski I."/>
            <person name="Roy S."/>
            <person name="Lin M.F."/>
            <person name="Heiman D.I."/>
            <person name="Young S.K."/>
            <person name="Furuya K."/>
            <person name="Guo Y."/>
            <person name="Pidoux A."/>
            <person name="Chen H.M."/>
            <person name="Robbertse B."/>
            <person name="Goldberg J.M."/>
            <person name="Aoki K."/>
            <person name="Bayne E.H."/>
            <person name="Berlin A.M."/>
            <person name="Desjardins C.A."/>
            <person name="Dobbs E."/>
            <person name="Dukaj L."/>
            <person name="Fan L."/>
            <person name="FitzGerald M.G."/>
            <person name="French C."/>
            <person name="Gujja S."/>
            <person name="Hansen K."/>
            <person name="Keifenheim D."/>
            <person name="Levin J.Z."/>
            <person name="Mosher R.A."/>
            <person name="Mueller C.A."/>
            <person name="Pfiffner J."/>
            <person name="Priest M."/>
            <person name="Russ C."/>
            <person name="Smialowska A."/>
            <person name="Swoboda P."/>
            <person name="Sykes S.M."/>
            <person name="Vaughn M."/>
            <person name="Vengrova S."/>
            <person name="Yoder R."/>
            <person name="Zeng Q."/>
            <person name="Allshire R."/>
            <person name="Baulcombe D."/>
            <person name="Birren B.W."/>
            <person name="Brown W."/>
            <person name="Ekwall K."/>
            <person name="Kellis M."/>
            <person name="Leatherwood J."/>
            <person name="Levin H."/>
            <person name="Margalit H."/>
            <person name="Martienssen R."/>
            <person name="Nieduszynski C.A."/>
            <person name="Spatafora J.W."/>
            <person name="Friedman N."/>
            <person name="Dalgaard J.Z."/>
            <person name="Baumann P."/>
            <person name="Niki H."/>
            <person name="Regev A."/>
            <person name="Nusbaum C."/>
        </authorList>
    </citation>
    <scope>NUCLEOTIDE SEQUENCE [LARGE SCALE GENOMIC DNA]</scope>
    <source>
        <strain evidence="13">yFS275 / FY16936</strain>
    </source>
</reference>
<feature type="domain" description="Aminoacyl-transfer RNA synthetases class-II family profile" evidence="10">
    <location>
        <begin position="295"/>
        <end position="449"/>
    </location>
</feature>
<evidence type="ECO:0000256" key="1">
    <source>
        <dbReference type="ARBA" id="ARBA00012840"/>
    </source>
</evidence>
<dbReference type="HOGENOM" id="CLU_023797_4_3_1"/>
<proteinExistence type="predicted"/>
<evidence type="ECO:0000256" key="6">
    <source>
        <dbReference type="ARBA" id="ARBA00031113"/>
    </source>
</evidence>
<evidence type="ECO:0000313" key="11">
    <source>
        <dbReference type="EMBL" id="EEB07855.1"/>
    </source>
</evidence>
<name>B6K2Z8_SCHJY</name>
<dbReference type="PANTHER" id="PTHR11778">
    <property type="entry name" value="SERYL-TRNA SYNTHETASE"/>
    <property type="match status" value="1"/>
</dbReference>
<dbReference type="PIRSF" id="PIRSF001529">
    <property type="entry name" value="Ser-tRNA-synth_IIa"/>
    <property type="match status" value="1"/>
</dbReference>
<dbReference type="UniPathway" id="UPA00906">
    <property type="reaction ID" value="UER00895"/>
</dbReference>
<dbReference type="AlphaFoldDB" id="B6K2Z8"/>
<evidence type="ECO:0000256" key="3">
    <source>
        <dbReference type="ARBA" id="ARBA00022741"/>
    </source>
</evidence>
<sequence length="467" mass="53113">MRLVFSPCLRRTNFVSLRYVSSKANGFLTKRVQLDYKKIVENAENLKKNCLMRNMKSLADSVPNIVRLYHERIQCLDELKPFRAQKNTVTKQLADKNLPPTRRHALLIESRKMKEIMSPSEKKLVLLEQQLQQLCLQLPNQLGEYVPIGPESDARCVGYICEDKLAQVQQRTYVADHLDIAKRAFDFDSAALGSGHSFVYQWGDAALLEFALLNFTVDYAIQQGWEFCLVPTIVRTDVARACGFQPRDAEGQQMYELESDVSSNVPPQVLVGTAEVSLAASALNKTFTDLKKKCVIGVSRAYRREAGAHGKFTRGMYRLHEFTKAEFFAWTHPDYSSAMLKEIIKLQATIIQMLEIPARILYMPSEELGASASEKYDIEAWMPSRNDFGEITSASNCLDYQARRLWTRYDNGMDTGYVHTLNGTAVAIPRLSIAILENNLQSDGRVKIPNVLQPFMNKKYLDFSAYK</sequence>
<dbReference type="InterPro" id="IPR002317">
    <property type="entry name" value="Ser-tRNA-ligase_type_1"/>
</dbReference>
<feature type="binding site" evidence="8">
    <location>
        <position position="422"/>
    </location>
    <ligand>
        <name>L-serine</name>
        <dbReference type="ChEBI" id="CHEBI:33384"/>
    </ligand>
</feature>
<dbReference type="Proteomes" id="UP000001744">
    <property type="component" value="Unassembled WGS sequence"/>
</dbReference>
<dbReference type="eggNOG" id="KOG2509">
    <property type="taxonomic scope" value="Eukaryota"/>
</dbReference>
<evidence type="ECO:0000313" key="13">
    <source>
        <dbReference type="Proteomes" id="UP000001744"/>
    </source>
</evidence>
<dbReference type="STRING" id="402676.B6K2Z8"/>
<feature type="binding site" evidence="8">
    <location>
        <position position="273"/>
    </location>
    <ligand>
        <name>L-serine</name>
        <dbReference type="ChEBI" id="CHEBI:33384"/>
    </ligand>
</feature>
<keyword evidence="13" id="KW-1185">Reference proteome</keyword>
<dbReference type="InterPro" id="IPR006195">
    <property type="entry name" value="aa-tRNA-synth_II"/>
</dbReference>